<evidence type="ECO:0000313" key="8">
    <source>
        <dbReference type="Proteomes" id="UP000235145"/>
    </source>
</evidence>
<dbReference type="PANTHER" id="PTHR31973">
    <property type="entry name" value="POLYPROTEIN, PUTATIVE-RELATED"/>
    <property type="match status" value="1"/>
</dbReference>
<feature type="compositionally biased region" description="Basic and acidic residues" evidence="5">
    <location>
        <begin position="421"/>
        <end position="438"/>
    </location>
</feature>
<dbReference type="GO" id="GO:0008270">
    <property type="term" value="F:zinc ion binding"/>
    <property type="evidence" value="ECO:0007669"/>
    <property type="project" value="UniProtKB-KW"/>
</dbReference>
<gene>
    <name evidence="7" type="ORF">LSAT_V11C300137640</name>
</gene>
<accession>A0A9R1VYW9</accession>
<proteinExistence type="predicted"/>
<dbReference type="Proteomes" id="UP000235145">
    <property type="component" value="Unassembled WGS sequence"/>
</dbReference>
<evidence type="ECO:0000256" key="5">
    <source>
        <dbReference type="SAM" id="MobiDB-lite"/>
    </source>
</evidence>
<dbReference type="PANTHER" id="PTHR31973:SF197">
    <property type="entry name" value="SWIM-TYPE DOMAIN-CONTAINING PROTEIN"/>
    <property type="match status" value="1"/>
</dbReference>
<evidence type="ECO:0000256" key="4">
    <source>
        <dbReference type="PROSITE-ProRule" id="PRU00325"/>
    </source>
</evidence>
<dbReference type="SMART" id="SM00575">
    <property type="entry name" value="ZnF_PMZ"/>
    <property type="match status" value="1"/>
</dbReference>
<evidence type="ECO:0000256" key="2">
    <source>
        <dbReference type="ARBA" id="ARBA00022771"/>
    </source>
</evidence>
<feature type="domain" description="SWIM-type" evidence="6">
    <location>
        <begin position="342"/>
        <end position="374"/>
    </location>
</feature>
<evidence type="ECO:0000259" key="6">
    <source>
        <dbReference type="PROSITE" id="PS50966"/>
    </source>
</evidence>
<keyword evidence="2 4" id="KW-0863">Zinc-finger</keyword>
<organism evidence="7 8">
    <name type="scientific">Lactuca sativa</name>
    <name type="common">Garden lettuce</name>
    <dbReference type="NCBI Taxonomy" id="4236"/>
    <lineage>
        <taxon>Eukaryota</taxon>
        <taxon>Viridiplantae</taxon>
        <taxon>Streptophyta</taxon>
        <taxon>Embryophyta</taxon>
        <taxon>Tracheophyta</taxon>
        <taxon>Spermatophyta</taxon>
        <taxon>Magnoliopsida</taxon>
        <taxon>eudicotyledons</taxon>
        <taxon>Gunneridae</taxon>
        <taxon>Pentapetalae</taxon>
        <taxon>asterids</taxon>
        <taxon>campanulids</taxon>
        <taxon>Asterales</taxon>
        <taxon>Asteraceae</taxon>
        <taxon>Cichorioideae</taxon>
        <taxon>Cichorieae</taxon>
        <taxon>Lactucinae</taxon>
        <taxon>Lactuca</taxon>
    </lineage>
</organism>
<comment type="caution">
    <text evidence="7">The sequence shown here is derived from an EMBL/GenBank/DDBJ whole genome shotgun (WGS) entry which is preliminary data.</text>
</comment>
<reference evidence="7 8" key="1">
    <citation type="journal article" date="2017" name="Nat. Commun.">
        <title>Genome assembly with in vitro proximity ligation data and whole-genome triplication in lettuce.</title>
        <authorList>
            <person name="Reyes-Chin-Wo S."/>
            <person name="Wang Z."/>
            <person name="Yang X."/>
            <person name="Kozik A."/>
            <person name="Arikit S."/>
            <person name="Song C."/>
            <person name="Xia L."/>
            <person name="Froenicke L."/>
            <person name="Lavelle D.O."/>
            <person name="Truco M.J."/>
            <person name="Xia R."/>
            <person name="Zhu S."/>
            <person name="Xu C."/>
            <person name="Xu H."/>
            <person name="Xu X."/>
            <person name="Cox K."/>
            <person name="Korf I."/>
            <person name="Meyers B.C."/>
            <person name="Michelmore R.W."/>
        </authorList>
    </citation>
    <scope>NUCLEOTIDE SEQUENCE [LARGE SCALE GENOMIC DNA]</scope>
    <source>
        <strain evidence="8">cv. Salinas</strain>
        <tissue evidence="7">Seedlings</tissue>
    </source>
</reference>
<evidence type="ECO:0000256" key="3">
    <source>
        <dbReference type="ARBA" id="ARBA00022833"/>
    </source>
</evidence>
<evidence type="ECO:0000256" key="1">
    <source>
        <dbReference type="ARBA" id="ARBA00022723"/>
    </source>
</evidence>
<sequence>MILVERCWKWTKMNDCTFRLYAGQMYNEKSFQFKSLVGVRCCSRKFKFGSLVSLEWIGKHYIIGITNKFKMKLREMITDIKQRLRCVESLWKKWATDLIEGKLIEHYARVCDYFDELLTSNLGSTCKVSVTVNPYGKNYFHKFYIGFKDLSDGWKRGCRRVIGLDGCFLKGQVCTITWAVVDVEIKPNWTWFIELLRDGLNLHDGRGLVVISNQHKGLLEAVKDIRLNVEHRKCDMHIYANFKKSFTRLEFKKLFWDASMSCVELHGKHQEVEPIYIWVLAIRITKNMENKVVWEKYEVCILLNIFVSFFIILTDYTNLSRLGCVFHSQGHAFETRRGCDNYMVDLEGRSCSCKLWDLSGISCVHEIVAINYINQTTDVDIDRPVNGSNIWSQTGFIKQFPPLDKRIQGRPTINRKRYASEHEEYDHKQKGCKNEKKPVVPLPQKKKGRLRKYLLIAKHDEALTTSQSIQHSKKKRNKRHVQYDPKESSISKVLKSSRSKVLRDKKRLCIIREGHEEEFAANQKEDYFWELTKPSTYLVVYKCFSEIHAMHKVQLYASAFATCFRIMKKNWVKNWDVTKILVMVLKNEGVNDAIQTEEGGGIETKERVVDGIQIEDNGDGIETKENVLDGFRLSMVVLVLGLKECFASIGWFRTIQSIDEVEKGLDEILGEGSFKKNHKPMMLLEARYNNVGCSTSDYHLCILLSI</sequence>
<name>A0A9R1VYW9_LACSA</name>
<keyword evidence="1" id="KW-0479">Metal-binding</keyword>
<evidence type="ECO:0000313" key="7">
    <source>
        <dbReference type="EMBL" id="KAJ0215206.1"/>
    </source>
</evidence>
<protein>
    <recommendedName>
        <fullName evidence="6">SWIM-type domain-containing protein</fullName>
    </recommendedName>
</protein>
<dbReference type="AlphaFoldDB" id="A0A9R1VYW9"/>
<dbReference type="EMBL" id="NBSK02000003">
    <property type="protein sequence ID" value="KAJ0215206.1"/>
    <property type="molecule type" value="Genomic_DNA"/>
</dbReference>
<dbReference type="InterPro" id="IPR006564">
    <property type="entry name" value="Znf_PMZ"/>
</dbReference>
<feature type="compositionally biased region" description="Basic residues" evidence="5">
    <location>
        <begin position="471"/>
        <end position="480"/>
    </location>
</feature>
<dbReference type="PROSITE" id="PS50966">
    <property type="entry name" value="ZF_SWIM"/>
    <property type="match status" value="1"/>
</dbReference>
<dbReference type="Pfam" id="PF04434">
    <property type="entry name" value="SWIM"/>
    <property type="match status" value="1"/>
</dbReference>
<keyword evidence="3" id="KW-0862">Zinc</keyword>
<feature type="region of interest" description="Disordered" evidence="5">
    <location>
        <begin position="465"/>
        <end position="487"/>
    </location>
</feature>
<keyword evidence="8" id="KW-1185">Reference proteome</keyword>
<feature type="region of interest" description="Disordered" evidence="5">
    <location>
        <begin position="421"/>
        <end position="440"/>
    </location>
</feature>
<dbReference type="InterPro" id="IPR007527">
    <property type="entry name" value="Znf_SWIM"/>
</dbReference>